<gene>
    <name evidence="9" type="ORF">E3Q17_01093</name>
</gene>
<keyword evidence="2" id="KW-0597">Phosphoprotein</keyword>
<dbReference type="Gene3D" id="1.10.10.1180">
    <property type="entry name" value="MAN1, winged-helix domain"/>
    <property type="match status" value="1"/>
</dbReference>
<dbReference type="GO" id="GO:0071763">
    <property type="term" value="P:nuclear membrane organization"/>
    <property type="evidence" value="ECO:0007669"/>
    <property type="project" value="TreeGrafter"/>
</dbReference>
<dbReference type="GO" id="GO:0003682">
    <property type="term" value="F:chromatin binding"/>
    <property type="evidence" value="ECO:0007669"/>
    <property type="project" value="InterPro"/>
</dbReference>
<evidence type="ECO:0000256" key="3">
    <source>
        <dbReference type="ARBA" id="ARBA00022692"/>
    </source>
</evidence>
<evidence type="ECO:0000313" key="10">
    <source>
        <dbReference type="Proteomes" id="UP000307169"/>
    </source>
</evidence>
<dbReference type="PANTHER" id="PTHR47808">
    <property type="entry name" value="INNER NUCLEAR MEMBRANE PROTEIN HEH2-RELATED"/>
    <property type="match status" value="1"/>
</dbReference>
<dbReference type="Proteomes" id="UP000307169">
    <property type="component" value="Unassembled WGS sequence"/>
</dbReference>
<dbReference type="InterPro" id="IPR041885">
    <property type="entry name" value="MAN1_winged_helix_dom"/>
</dbReference>
<dbReference type="AlphaFoldDB" id="A0A4T0NZM9"/>
<keyword evidence="6" id="KW-0539">Nucleus</keyword>
<evidence type="ECO:0000259" key="8">
    <source>
        <dbReference type="Pfam" id="PF09402"/>
    </source>
</evidence>
<keyword evidence="4 7" id="KW-1133">Transmembrane helix</keyword>
<dbReference type="GO" id="GO:0034399">
    <property type="term" value="C:nuclear periphery"/>
    <property type="evidence" value="ECO:0007669"/>
    <property type="project" value="TreeGrafter"/>
</dbReference>
<reference evidence="9 10" key="1">
    <citation type="submission" date="2019-03" db="EMBL/GenBank/DDBJ databases">
        <title>Sequencing 25 genomes of Wallemia mellicola.</title>
        <authorList>
            <person name="Gostincar C."/>
        </authorList>
    </citation>
    <scope>NUCLEOTIDE SEQUENCE [LARGE SCALE GENOMIC DNA]</scope>
    <source>
        <strain evidence="9 10">EXF-1262</strain>
    </source>
</reference>
<feature type="domain" description="Man1/Src1-like C-terminal" evidence="8">
    <location>
        <begin position="14"/>
        <end position="362"/>
    </location>
</feature>
<organism evidence="9 10">
    <name type="scientific">Wallemia mellicola</name>
    <dbReference type="NCBI Taxonomy" id="1708541"/>
    <lineage>
        <taxon>Eukaryota</taxon>
        <taxon>Fungi</taxon>
        <taxon>Dikarya</taxon>
        <taxon>Basidiomycota</taxon>
        <taxon>Wallemiomycotina</taxon>
        <taxon>Wallemiomycetes</taxon>
        <taxon>Wallemiales</taxon>
        <taxon>Wallemiaceae</taxon>
        <taxon>Wallemia</taxon>
    </lineage>
</organism>
<evidence type="ECO:0000313" key="9">
    <source>
        <dbReference type="EMBL" id="TIC03105.1"/>
    </source>
</evidence>
<evidence type="ECO:0000256" key="5">
    <source>
        <dbReference type="ARBA" id="ARBA00023136"/>
    </source>
</evidence>
<protein>
    <recommendedName>
        <fullName evidence="8">Man1/Src1-like C-terminal domain-containing protein</fullName>
    </recommendedName>
</protein>
<dbReference type="GO" id="GO:0005783">
    <property type="term" value="C:endoplasmic reticulum"/>
    <property type="evidence" value="ECO:0007669"/>
    <property type="project" value="TreeGrafter"/>
</dbReference>
<comment type="caution">
    <text evidence="9">The sequence shown here is derived from an EMBL/GenBank/DDBJ whole genome shotgun (WGS) entry which is preliminary data.</text>
</comment>
<evidence type="ECO:0000256" key="1">
    <source>
        <dbReference type="ARBA" id="ARBA00004540"/>
    </source>
</evidence>
<evidence type="ECO:0000256" key="2">
    <source>
        <dbReference type="ARBA" id="ARBA00022553"/>
    </source>
</evidence>
<proteinExistence type="predicted"/>
<sequence>MAGEAFIILLRVTLLTVAIYSTLKYKSLSSELGYCDSSSLSNRILDQRVKEYDELANSPDEADAFYSFLPIPMECTPCPQYAICQDGHLRECEAEFLLTDSLLSHIPFSSFFDGIPYFGSVAFPPRCEPDSEKRALAADVGVHVLSTLEKHKGNVICGGIKRRKGLSDQVAFGLKESDVHAFISALKDKSISQTEFDEIWALALKDLADNEELDRLVQENGDSLIIARNAQIGFSCKIRMKLGSIIKKWRLEFFTLIALFFGYTMALSKIRRSSADKKRVKQLVHLTIEQVRERAYRHMEDTSISPFVIPEQVRDEELADVHSSTERQRLWSRVRKIVESNANIQVKQLELEGEITDVFEWRSS</sequence>
<dbReference type="PANTHER" id="PTHR47808:SF2">
    <property type="entry name" value="LEM DOMAIN-CONTAINING PROTEIN 2"/>
    <property type="match status" value="1"/>
</dbReference>
<name>A0A4T0NZM9_9BASI</name>
<keyword evidence="5 7" id="KW-0472">Membrane</keyword>
<dbReference type="InterPro" id="IPR018996">
    <property type="entry name" value="Man1/Src1-like_C"/>
</dbReference>
<accession>A0A4T0NZM9</accession>
<feature type="transmembrane region" description="Helical" evidence="7">
    <location>
        <begin position="249"/>
        <end position="268"/>
    </location>
</feature>
<dbReference type="GO" id="GO:0005637">
    <property type="term" value="C:nuclear inner membrane"/>
    <property type="evidence" value="ECO:0007669"/>
    <property type="project" value="UniProtKB-SubCell"/>
</dbReference>
<evidence type="ECO:0000256" key="6">
    <source>
        <dbReference type="ARBA" id="ARBA00023242"/>
    </source>
</evidence>
<keyword evidence="3 7" id="KW-0812">Transmembrane</keyword>
<dbReference type="EMBL" id="SPRH01000008">
    <property type="protein sequence ID" value="TIC03105.1"/>
    <property type="molecule type" value="Genomic_DNA"/>
</dbReference>
<dbReference type="Pfam" id="PF09402">
    <property type="entry name" value="MSC"/>
    <property type="match status" value="1"/>
</dbReference>
<comment type="subcellular location">
    <subcellularLocation>
        <location evidence="1">Nucleus inner membrane</location>
    </subcellularLocation>
</comment>
<evidence type="ECO:0000256" key="4">
    <source>
        <dbReference type="ARBA" id="ARBA00022989"/>
    </source>
</evidence>
<dbReference type="InterPro" id="IPR044780">
    <property type="entry name" value="Heh2/Src1"/>
</dbReference>
<evidence type="ECO:0000256" key="7">
    <source>
        <dbReference type="SAM" id="Phobius"/>
    </source>
</evidence>